<dbReference type="Proteomes" id="UP001305779">
    <property type="component" value="Unassembled WGS sequence"/>
</dbReference>
<comment type="caution">
    <text evidence="2">The sequence shown here is derived from an EMBL/GenBank/DDBJ whole genome shotgun (WGS) entry which is preliminary data.</text>
</comment>
<accession>A0ABR0EJ91</accession>
<proteinExistence type="predicted"/>
<dbReference type="InterPro" id="IPR022190">
    <property type="entry name" value="DUF3716"/>
</dbReference>
<feature type="region of interest" description="Disordered" evidence="1">
    <location>
        <begin position="242"/>
        <end position="277"/>
    </location>
</feature>
<name>A0ABR0EJ91_ZASCE</name>
<sequence>MSTNGQILSRAWGEERTVSAWFTAWQPSPTGAQIQHIPVGSRIRIGSFETANVREIKMQDGGILRVRRQELEGRSNSIEDIGGATIGAGARTRAVEPGNFTTRNIDIVPFMNSLYAHGKPAEVVVTKAFVAQNMAPSSPDVPLQRGTHLLLKGYRPGDEQMALAPTEPGWNDQAYFFASLTTVSSSCLPTSAAMTEYRSPAEPPQPAIIATQNSSERIGVPVGPSNNLAQAIQDALVPANGTQAAHPVATSSQVSGPSDEIPQGVQEDDTTAQTTQPPVAAQQAHANPYVAALEALQPNGRFAQPLLTRDDLKELCNTESTWTLEELQFRLASMVNADFFQNLGAGRLSALTDPADTSQLLPVHDPLINPENKSFAPKKGRNYVITRVMSSAQGRVVHQGQNACKQCQKFASKGWGQKRYCQCVTVSDASGEEVLGGACSNCAHGDHPEICSFYTKN</sequence>
<organism evidence="2 3">
    <name type="scientific">Zasmidium cellare</name>
    <name type="common">Wine cellar mold</name>
    <name type="synonym">Racodium cellare</name>
    <dbReference type="NCBI Taxonomy" id="395010"/>
    <lineage>
        <taxon>Eukaryota</taxon>
        <taxon>Fungi</taxon>
        <taxon>Dikarya</taxon>
        <taxon>Ascomycota</taxon>
        <taxon>Pezizomycotina</taxon>
        <taxon>Dothideomycetes</taxon>
        <taxon>Dothideomycetidae</taxon>
        <taxon>Mycosphaerellales</taxon>
        <taxon>Mycosphaerellaceae</taxon>
        <taxon>Zasmidium</taxon>
    </lineage>
</organism>
<evidence type="ECO:0000313" key="2">
    <source>
        <dbReference type="EMBL" id="KAK4501594.1"/>
    </source>
</evidence>
<evidence type="ECO:0000313" key="3">
    <source>
        <dbReference type="Proteomes" id="UP001305779"/>
    </source>
</evidence>
<dbReference type="Pfam" id="PF12511">
    <property type="entry name" value="DUF3716"/>
    <property type="match status" value="1"/>
</dbReference>
<protein>
    <submittedName>
        <fullName evidence="2">Uncharacterized protein</fullName>
    </submittedName>
</protein>
<dbReference type="EMBL" id="JAXOVC010000005">
    <property type="protein sequence ID" value="KAK4501594.1"/>
    <property type="molecule type" value="Genomic_DNA"/>
</dbReference>
<keyword evidence="3" id="KW-1185">Reference proteome</keyword>
<evidence type="ECO:0000256" key="1">
    <source>
        <dbReference type="SAM" id="MobiDB-lite"/>
    </source>
</evidence>
<reference evidence="2 3" key="1">
    <citation type="journal article" date="2023" name="G3 (Bethesda)">
        <title>A chromosome-level genome assembly of Zasmidium syzygii isolated from banana leaves.</title>
        <authorList>
            <person name="van Westerhoven A.C."/>
            <person name="Mehrabi R."/>
            <person name="Talebi R."/>
            <person name="Steentjes M.B.F."/>
            <person name="Corcolon B."/>
            <person name="Chong P.A."/>
            <person name="Kema G.H.J."/>
            <person name="Seidl M.F."/>
        </authorList>
    </citation>
    <scope>NUCLEOTIDE SEQUENCE [LARGE SCALE GENOMIC DNA]</scope>
    <source>
        <strain evidence="2 3">P124</strain>
    </source>
</reference>
<gene>
    <name evidence="2" type="ORF">PRZ48_007403</name>
</gene>